<dbReference type="InterPro" id="IPR011990">
    <property type="entry name" value="TPR-like_helical_dom_sf"/>
</dbReference>
<dbReference type="Proteomes" id="UP000501780">
    <property type="component" value="Chromosome"/>
</dbReference>
<dbReference type="AlphaFoldDB" id="A0A6H0KXJ1"/>
<dbReference type="PROSITE" id="PS51257">
    <property type="entry name" value="PROKAR_LIPOPROTEIN"/>
    <property type="match status" value="1"/>
</dbReference>
<name>A0A6H0KXJ1_9BACE</name>
<organism evidence="2 3">
    <name type="scientific">Bacteroides faecium</name>
    <dbReference type="NCBI Taxonomy" id="2715212"/>
    <lineage>
        <taxon>Bacteria</taxon>
        <taxon>Pseudomonadati</taxon>
        <taxon>Bacteroidota</taxon>
        <taxon>Bacteroidia</taxon>
        <taxon>Bacteroidales</taxon>
        <taxon>Bacteroidaceae</taxon>
        <taxon>Bacteroides</taxon>
    </lineage>
</organism>
<dbReference type="Gene3D" id="1.25.40.390">
    <property type="match status" value="1"/>
</dbReference>
<proteinExistence type="predicted"/>
<gene>
    <name evidence="2" type="ORF">BacF7301_24825</name>
</gene>
<dbReference type="RefSeq" id="WP_167966875.1">
    <property type="nucleotide sequence ID" value="NZ_CP050831.1"/>
</dbReference>
<dbReference type="SUPFAM" id="SSF48452">
    <property type="entry name" value="TPR-like"/>
    <property type="match status" value="1"/>
</dbReference>
<evidence type="ECO:0000313" key="2">
    <source>
        <dbReference type="EMBL" id="QIU97178.1"/>
    </source>
</evidence>
<dbReference type="EMBL" id="CP050831">
    <property type="protein sequence ID" value="QIU97178.1"/>
    <property type="molecule type" value="Genomic_DNA"/>
</dbReference>
<keyword evidence="1" id="KW-0732">Signal</keyword>
<accession>A0A6H0KXJ1</accession>
<reference evidence="2 3" key="1">
    <citation type="submission" date="2020-03" db="EMBL/GenBank/DDBJ databases">
        <title>Genomic analysis of Bacteroides faecium CBA7301.</title>
        <authorList>
            <person name="Kim J."/>
            <person name="Roh S.W."/>
        </authorList>
    </citation>
    <scope>NUCLEOTIDE SEQUENCE [LARGE SCALE GENOMIC DNA]</scope>
    <source>
        <strain evidence="2 3">CBA7301</strain>
    </source>
</reference>
<feature type="signal peptide" evidence="1">
    <location>
        <begin position="1"/>
        <end position="20"/>
    </location>
</feature>
<feature type="chain" id="PRO_5026163845" evidence="1">
    <location>
        <begin position="21"/>
        <end position="542"/>
    </location>
</feature>
<evidence type="ECO:0000313" key="3">
    <source>
        <dbReference type="Proteomes" id="UP000501780"/>
    </source>
</evidence>
<dbReference type="InterPro" id="IPR024302">
    <property type="entry name" value="SusD-like"/>
</dbReference>
<dbReference type="KEGG" id="bfc:BacF7301_24825"/>
<evidence type="ECO:0000256" key="1">
    <source>
        <dbReference type="SAM" id="SignalP"/>
    </source>
</evidence>
<sequence>MNRFKSIIWLLVLTGVLSTACTDKFAEYNQNPNNVTEDDLQMDNIFLGAFFVKMIQNIFPYGGTGSSSTNAYQNVENLHGDVYGGYHGQTHNWSTSGDGLTYNFSMGWNGSLFSVLYTGVMGNWKFIKERTENDYPDLFAVAQMIKIYAAQRTTDSFGPIPYSKAGEGIGSEYDSQSDIYHSFLEELTTAIETLKPYAERGSSLLQLFDDVYKGNYAQWVKFGNTLKLRIAMRMAYVDATAAQKAAEEAVNDSYGVMTENDANAIIRGVDSSSRTYNNPLGGLTEDYNEARMSANMESFLVGYKDPRLSAYFKPATNPDDITNTQERVPRVYLGLRSGLRISDAQAKRYVSYSKLKSDFEIIWMTAAEAYFLRAEGALRKWNMGGTAQSLYEEGIRKSFEQWRAGDASAYLADETSKPKTYEDEMASAHNIGEGSRLSTITIKWNEGAGFEEKLERIITQKWIAIYPNGQEAWSEFRRTRYPKLFPVHVNNSGGTINTDIQIRRVPYPTSEYRTNEENLLKGIKLLGGSDNGGTRLWWDKKP</sequence>
<protein>
    <submittedName>
        <fullName evidence="2">SusD/RagB family nutrient-binding outer membrane lipoprotein</fullName>
    </submittedName>
</protein>
<keyword evidence="3" id="KW-1185">Reference proteome</keyword>
<dbReference type="Pfam" id="PF12741">
    <property type="entry name" value="SusD-like"/>
    <property type="match status" value="1"/>
</dbReference>
<keyword evidence="2" id="KW-0449">Lipoprotein</keyword>